<evidence type="ECO:0000256" key="1">
    <source>
        <dbReference type="SAM" id="MobiDB-lite"/>
    </source>
</evidence>
<evidence type="ECO:0000313" key="3">
    <source>
        <dbReference type="Proteomes" id="UP001500840"/>
    </source>
</evidence>
<dbReference type="EMBL" id="BAABGA010000067">
    <property type="protein sequence ID" value="GAA4463957.1"/>
    <property type="molecule type" value="Genomic_DNA"/>
</dbReference>
<organism evidence="2 3">
    <name type="scientific">Novipirellula rosea</name>
    <dbReference type="NCBI Taxonomy" id="1031540"/>
    <lineage>
        <taxon>Bacteria</taxon>
        <taxon>Pseudomonadati</taxon>
        <taxon>Planctomycetota</taxon>
        <taxon>Planctomycetia</taxon>
        <taxon>Pirellulales</taxon>
        <taxon>Pirellulaceae</taxon>
        <taxon>Novipirellula</taxon>
    </lineage>
</organism>
<dbReference type="Pfam" id="PF07586">
    <property type="entry name" value="HXXSHH"/>
    <property type="match status" value="1"/>
</dbReference>
<dbReference type="InterPro" id="IPR011447">
    <property type="entry name" value="DUF1552"/>
</dbReference>
<accession>A0ABP8NDE7</accession>
<reference evidence="3" key="1">
    <citation type="journal article" date="2019" name="Int. J. Syst. Evol. Microbiol.">
        <title>The Global Catalogue of Microorganisms (GCM) 10K type strain sequencing project: providing services to taxonomists for standard genome sequencing and annotation.</title>
        <authorList>
            <consortium name="The Broad Institute Genomics Platform"/>
            <consortium name="The Broad Institute Genome Sequencing Center for Infectious Disease"/>
            <person name="Wu L."/>
            <person name="Ma J."/>
        </authorList>
    </citation>
    <scope>NUCLEOTIDE SEQUENCE [LARGE SCALE GENOMIC DNA]</scope>
    <source>
        <strain evidence="3">JCM 17759</strain>
    </source>
</reference>
<feature type="compositionally biased region" description="Low complexity" evidence="1">
    <location>
        <begin position="12"/>
        <end position="25"/>
    </location>
</feature>
<sequence>MKTSMDRSQQKTSAAASSSASTAASHRLSRRTLLRGTGVAMALPWLESIPVWGSETVAGNDPTDSPKRFAAVFMGCGINSDHWWAKGSGDQMELGKSLQPMEPLKHKMNFITGLFNENATGVGIHPGQTGNILSGASLQKGSELRGGISMDQMLANHFQEQTAVPSMVLGCEQPVTGYHETNFSMAYSSHISWQNSTSPVPMEVYPSLAFDALFDNHGSRRNESILDRVREDAVSLSHRVSSADKAKLEEYLSSVREVEKRAASMRAARDKAASRAKDHGKTIAMMKRPDDGLPEDIREHMRLMCDIVALGFQSDKSRVATLLLNRDLSGLFYPFLDVQSTHHSASHRDKSDEYERISRYYCSQYAYLANKLDAMPEGDGTVLDHSCLLFISSMWSGNAHDSNKVPVLLTGGLSGELETGRVLDYIDKGNENRKLCSMYLSIMDRMDIKLDHFGDAEKRLADL</sequence>
<gene>
    <name evidence="2" type="ORF">GCM10023156_49790</name>
</gene>
<comment type="caution">
    <text evidence="2">The sequence shown here is derived from an EMBL/GenBank/DDBJ whole genome shotgun (WGS) entry which is preliminary data.</text>
</comment>
<protein>
    <submittedName>
        <fullName evidence="2">DUF1552 domain-containing protein</fullName>
    </submittedName>
</protein>
<name>A0ABP8NDE7_9BACT</name>
<dbReference type="Proteomes" id="UP001500840">
    <property type="component" value="Unassembled WGS sequence"/>
</dbReference>
<feature type="region of interest" description="Disordered" evidence="1">
    <location>
        <begin position="1"/>
        <end position="28"/>
    </location>
</feature>
<keyword evidence="3" id="KW-1185">Reference proteome</keyword>
<evidence type="ECO:0000313" key="2">
    <source>
        <dbReference type="EMBL" id="GAA4463957.1"/>
    </source>
</evidence>
<proteinExistence type="predicted"/>